<reference evidence="3 4" key="1">
    <citation type="journal article" date="2011" name="J. Bacteriol.">
        <title>Genome sequence of the Mycobacterium colombiense type strain, CECT 3035.</title>
        <authorList>
            <person name="Gonzalez-Perez M."/>
            <person name="Murcia M.I."/>
            <person name="Landsman D."/>
            <person name="Jordan I.K."/>
            <person name="Marino-Ramirez L."/>
        </authorList>
    </citation>
    <scope>NUCLEOTIDE SEQUENCE [LARGE SCALE GENOMIC DNA]</scope>
    <source>
        <strain evidence="3 4">CECT 3035</strain>
    </source>
</reference>
<keyword evidence="1" id="KW-0378">Hydrolase</keyword>
<comment type="caution">
    <text evidence="3">The sequence shown here is derived from an EMBL/GenBank/DDBJ whole genome shotgun (WGS) entry which is preliminary data.</text>
</comment>
<dbReference type="EMBL" id="AFVW02000002">
    <property type="protein sequence ID" value="EJO89406.1"/>
    <property type="molecule type" value="Genomic_DNA"/>
</dbReference>
<evidence type="ECO:0000313" key="3">
    <source>
        <dbReference type="EMBL" id="EJO89406.1"/>
    </source>
</evidence>
<evidence type="ECO:0000256" key="1">
    <source>
        <dbReference type="ARBA" id="ARBA00022801"/>
    </source>
</evidence>
<dbReference type="RefSeq" id="WP_007769919.1">
    <property type="nucleotide sequence ID" value="NZ_CP020821.1"/>
</dbReference>
<organism evidence="3 4">
    <name type="scientific">Mycobacterium colombiense CECT 3035</name>
    <dbReference type="NCBI Taxonomy" id="1041522"/>
    <lineage>
        <taxon>Bacteria</taxon>
        <taxon>Bacillati</taxon>
        <taxon>Actinomycetota</taxon>
        <taxon>Actinomycetes</taxon>
        <taxon>Mycobacteriales</taxon>
        <taxon>Mycobacteriaceae</taxon>
        <taxon>Mycobacterium</taxon>
        <taxon>Mycobacterium avium complex (MAC)</taxon>
    </lineage>
</organism>
<accession>J5EC57</accession>
<dbReference type="PANTHER" id="PTHR48081:SF8">
    <property type="entry name" value="ALPHA_BETA HYDROLASE FOLD-3 DOMAIN-CONTAINING PROTEIN-RELATED"/>
    <property type="match status" value="1"/>
</dbReference>
<dbReference type="Pfam" id="PF07859">
    <property type="entry name" value="Abhydrolase_3"/>
    <property type="match status" value="1"/>
</dbReference>
<dbReference type="PANTHER" id="PTHR48081">
    <property type="entry name" value="AB HYDROLASE SUPERFAMILY PROTEIN C4A8.06C"/>
    <property type="match status" value="1"/>
</dbReference>
<proteinExistence type="predicted"/>
<dbReference type="GO" id="GO:0016787">
    <property type="term" value="F:hydrolase activity"/>
    <property type="evidence" value="ECO:0007669"/>
    <property type="project" value="UniProtKB-KW"/>
</dbReference>
<dbReference type="eggNOG" id="COG0657">
    <property type="taxonomic scope" value="Bacteria"/>
</dbReference>
<protein>
    <submittedName>
        <fullName evidence="3">Esterase/lipase</fullName>
    </submittedName>
</protein>
<feature type="domain" description="Alpha/beta hydrolase fold-3" evidence="2">
    <location>
        <begin position="105"/>
        <end position="310"/>
    </location>
</feature>
<dbReference type="AlphaFoldDB" id="J5EC57"/>
<sequence>MLFAMRRLLTCVFLTLAVLAARRYMAMRPALAALPQGFRHPLLPFLKVGAGPRTLPISRFCMRFPARPGPGVTVSKQIVLGDTPVRALILAPSGSAPTLLNRPAVLYLHGGGLVTGSPQFEANASGRLARELGAVVVAPDYRLAPEHPFPAALDDCMAVLCWMRERSGALGIDPDRIAVAGASAGAGLAAAVAQRSYDEGVPLRAQVLVYPMLDDRTTLRDAVAGRGQFLWTARENLFGWAAYLGRSPRLSDAPPYAAAARRTQLAGLPPAWIGVGDRDLFHDEAVDYAQRLSMSGVATELTVVPGMYHGADGIVGKHPVMQSFRCSYTQYLRKYL</sequence>
<dbReference type="InterPro" id="IPR013094">
    <property type="entry name" value="AB_hydrolase_3"/>
</dbReference>
<dbReference type="Gene3D" id="3.40.50.1820">
    <property type="entry name" value="alpha/beta hydrolase"/>
    <property type="match status" value="1"/>
</dbReference>
<evidence type="ECO:0000313" key="4">
    <source>
        <dbReference type="Proteomes" id="UP000006455"/>
    </source>
</evidence>
<gene>
    <name evidence="3" type="ORF">MCOL_V204435</name>
</gene>
<dbReference type="Proteomes" id="UP000006455">
    <property type="component" value="Unassembled WGS sequence"/>
</dbReference>
<dbReference type="STRING" id="1041522.GCA_002105755_02194"/>
<dbReference type="SUPFAM" id="SSF53474">
    <property type="entry name" value="alpha/beta-Hydrolases"/>
    <property type="match status" value="1"/>
</dbReference>
<dbReference type="InterPro" id="IPR050300">
    <property type="entry name" value="GDXG_lipolytic_enzyme"/>
</dbReference>
<evidence type="ECO:0000259" key="2">
    <source>
        <dbReference type="Pfam" id="PF07859"/>
    </source>
</evidence>
<name>J5EC57_9MYCO</name>
<dbReference type="InterPro" id="IPR029058">
    <property type="entry name" value="AB_hydrolase_fold"/>
</dbReference>